<keyword evidence="1" id="KW-0479">Metal-binding</keyword>
<keyword evidence="5" id="KW-0805">Transcription regulation</keyword>
<keyword evidence="2" id="KW-0677">Repeat</keyword>
<dbReference type="Gene3D" id="3.30.160.60">
    <property type="entry name" value="Classic Zinc Finger"/>
    <property type="match status" value="1"/>
</dbReference>
<keyword evidence="3 7" id="KW-0863">Zinc-finger</keyword>
<gene>
    <name evidence="10" type="ORF">BAE44_0002120</name>
</gene>
<dbReference type="InterPro" id="IPR044653">
    <property type="entry name" value="AZF1/2/3-like"/>
</dbReference>
<evidence type="ECO:0000256" key="8">
    <source>
        <dbReference type="SAM" id="MobiDB-lite"/>
    </source>
</evidence>
<keyword evidence="6" id="KW-0804">Transcription</keyword>
<proteinExistence type="predicted"/>
<dbReference type="Pfam" id="PF13912">
    <property type="entry name" value="zf-C2H2_6"/>
    <property type="match status" value="2"/>
</dbReference>
<dbReference type="OrthoDB" id="694353at2759"/>
<feature type="compositionally biased region" description="Polar residues" evidence="8">
    <location>
        <begin position="50"/>
        <end position="59"/>
    </location>
</feature>
<feature type="compositionally biased region" description="Polar residues" evidence="8">
    <location>
        <begin position="480"/>
        <end position="491"/>
    </location>
</feature>
<dbReference type="GO" id="GO:0008270">
    <property type="term" value="F:zinc ion binding"/>
    <property type="evidence" value="ECO:0007669"/>
    <property type="project" value="UniProtKB-KW"/>
</dbReference>
<evidence type="ECO:0000256" key="6">
    <source>
        <dbReference type="ARBA" id="ARBA00023163"/>
    </source>
</evidence>
<keyword evidence="11" id="KW-1185">Reference proteome</keyword>
<dbReference type="PROSITE" id="PS00028">
    <property type="entry name" value="ZINC_FINGER_C2H2_1"/>
    <property type="match status" value="2"/>
</dbReference>
<dbReference type="PANTHER" id="PTHR45988">
    <property type="entry name" value="C2H2 TYPE ZINC FINGER TRANSCRIPTION FACTOR FAMILY-RELATED"/>
    <property type="match status" value="1"/>
</dbReference>
<dbReference type="STRING" id="888268.A0A1E5WHM7"/>
<comment type="caution">
    <text evidence="10">The sequence shown here is derived from an EMBL/GenBank/DDBJ whole genome shotgun (WGS) entry which is preliminary data.</text>
</comment>
<evidence type="ECO:0000256" key="4">
    <source>
        <dbReference type="ARBA" id="ARBA00022833"/>
    </source>
</evidence>
<name>A0A1E5WHM7_9POAL</name>
<dbReference type="InterPro" id="IPR036236">
    <property type="entry name" value="Znf_C2H2_sf"/>
</dbReference>
<dbReference type="EMBL" id="LWDX02007621">
    <property type="protein sequence ID" value="OEL36868.1"/>
    <property type="molecule type" value="Genomic_DNA"/>
</dbReference>
<dbReference type="Proteomes" id="UP000095767">
    <property type="component" value="Unassembled WGS sequence"/>
</dbReference>
<evidence type="ECO:0000256" key="7">
    <source>
        <dbReference type="PROSITE-ProRule" id="PRU00042"/>
    </source>
</evidence>
<evidence type="ECO:0000256" key="2">
    <source>
        <dbReference type="ARBA" id="ARBA00022737"/>
    </source>
</evidence>
<feature type="region of interest" description="Disordered" evidence="8">
    <location>
        <begin position="427"/>
        <end position="450"/>
    </location>
</feature>
<dbReference type="SMART" id="SM00355">
    <property type="entry name" value="ZnF_C2H2"/>
    <property type="match status" value="3"/>
</dbReference>
<dbReference type="GO" id="GO:0003700">
    <property type="term" value="F:DNA-binding transcription factor activity"/>
    <property type="evidence" value="ECO:0007669"/>
    <property type="project" value="InterPro"/>
</dbReference>
<evidence type="ECO:0000256" key="1">
    <source>
        <dbReference type="ARBA" id="ARBA00022723"/>
    </source>
</evidence>
<feature type="region of interest" description="Disordered" evidence="8">
    <location>
        <begin position="1"/>
        <end position="59"/>
    </location>
</feature>
<evidence type="ECO:0000313" key="11">
    <source>
        <dbReference type="Proteomes" id="UP000095767"/>
    </source>
</evidence>
<dbReference type="GO" id="GO:0005634">
    <property type="term" value="C:nucleus"/>
    <property type="evidence" value="ECO:0007669"/>
    <property type="project" value="TreeGrafter"/>
</dbReference>
<feature type="region of interest" description="Disordered" evidence="8">
    <location>
        <begin position="469"/>
        <end position="491"/>
    </location>
</feature>
<dbReference type="PANTHER" id="PTHR45988:SF30">
    <property type="entry name" value="C2H2-TYPE DOMAIN-CONTAINING PROTEIN"/>
    <property type="match status" value="1"/>
</dbReference>
<evidence type="ECO:0000259" key="9">
    <source>
        <dbReference type="PROSITE" id="PS50157"/>
    </source>
</evidence>
<feature type="compositionally biased region" description="Basic and acidic residues" evidence="8">
    <location>
        <begin position="1"/>
        <end position="11"/>
    </location>
</feature>
<feature type="region of interest" description="Disordered" evidence="8">
    <location>
        <begin position="279"/>
        <end position="309"/>
    </location>
</feature>
<dbReference type="SUPFAM" id="SSF57667">
    <property type="entry name" value="beta-beta-alpha zinc fingers"/>
    <property type="match status" value="1"/>
</dbReference>
<protein>
    <recommendedName>
        <fullName evidence="9">C2H2-type domain-containing protein</fullName>
    </recommendedName>
</protein>
<evidence type="ECO:0000256" key="3">
    <source>
        <dbReference type="ARBA" id="ARBA00022771"/>
    </source>
</evidence>
<dbReference type="AlphaFoldDB" id="A0A1E5WHM7"/>
<feature type="domain" description="C2H2-type" evidence="9">
    <location>
        <begin position="311"/>
        <end position="338"/>
    </location>
</feature>
<reference evidence="10 11" key="1">
    <citation type="submission" date="2016-09" db="EMBL/GenBank/DDBJ databases">
        <title>The draft genome of Dichanthelium oligosanthes: A C3 panicoid grass species.</title>
        <authorList>
            <person name="Studer A.J."/>
            <person name="Schnable J.C."/>
            <person name="Brutnell T.P."/>
        </authorList>
    </citation>
    <scope>NUCLEOTIDE SEQUENCE [LARGE SCALE GENOMIC DNA]</scope>
    <source>
        <strain evidence="11">cv. Kellogg 1175</strain>
        <tissue evidence="10">Leaf</tissue>
    </source>
</reference>
<dbReference type="PROSITE" id="PS50157">
    <property type="entry name" value="ZINC_FINGER_C2H2_2"/>
    <property type="match status" value="2"/>
</dbReference>
<evidence type="ECO:0000313" key="10">
    <source>
        <dbReference type="EMBL" id="OEL36868.1"/>
    </source>
</evidence>
<evidence type="ECO:0000256" key="5">
    <source>
        <dbReference type="ARBA" id="ARBA00023015"/>
    </source>
</evidence>
<keyword evidence="4" id="KW-0862">Zinc</keyword>
<accession>A0A1E5WHM7</accession>
<sequence>MAGGSSEDRWRRPSHCNGDLRDDEPEEGEFVPGDHSDMDTEEYYNRHCPLSNSDETVSDSNAACSVVPASYGEVTSAPSVVTANNNNGGNASSSSVAAPAPAALACPVCGKAPFRSLKAVCGHMKVHKGHRGVAVVGVWGGTGKQGCSGLGARAATPNAESDQSMAIVVAEPMIVLQPMPLAFATPNLSSSVSMASATPNLSSVPVASATPNLSPVPVASTITDVSGQSSSAQPMPNDDVMDTVVAGGANPPSEAVVHLHAAPPPAAGEQAPSIHQQLPMAPPPAVERAPPVHQPPIAPRPATSRQNPNGYTCKQCNMWFQTHQGLGGHKAGHSNKEAAAAAAGMLEDGAAPCHRNAKPAKAHVCKVCGEVFTAGVQLGGHMRKHYTGPPIVPNKKPRLAIAIEPHLPPPALTLALSVNAVEASPAPAVEAAPQPGPAPAVERAPEPAPRPAAAGRVLLFGIDIGMAAQKPAAQEGPSATEGSAASTGGEQ</sequence>
<organism evidence="10 11">
    <name type="scientific">Dichanthelium oligosanthes</name>
    <dbReference type="NCBI Taxonomy" id="888268"/>
    <lineage>
        <taxon>Eukaryota</taxon>
        <taxon>Viridiplantae</taxon>
        <taxon>Streptophyta</taxon>
        <taxon>Embryophyta</taxon>
        <taxon>Tracheophyta</taxon>
        <taxon>Spermatophyta</taxon>
        <taxon>Magnoliopsida</taxon>
        <taxon>Liliopsida</taxon>
        <taxon>Poales</taxon>
        <taxon>Poaceae</taxon>
        <taxon>PACMAD clade</taxon>
        <taxon>Panicoideae</taxon>
        <taxon>Panicodae</taxon>
        <taxon>Paniceae</taxon>
        <taxon>Dichantheliinae</taxon>
        <taxon>Dichanthelium</taxon>
    </lineage>
</organism>
<feature type="domain" description="C2H2-type" evidence="9">
    <location>
        <begin position="363"/>
        <end position="390"/>
    </location>
</feature>
<dbReference type="InterPro" id="IPR013087">
    <property type="entry name" value="Znf_C2H2_type"/>
</dbReference>
<dbReference type="GO" id="GO:0000976">
    <property type="term" value="F:transcription cis-regulatory region binding"/>
    <property type="evidence" value="ECO:0007669"/>
    <property type="project" value="TreeGrafter"/>
</dbReference>